<accession>A0A540MES3</accession>
<dbReference type="Proteomes" id="UP000315295">
    <property type="component" value="Unassembled WGS sequence"/>
</dbReference>
<dbReference type="EMBL" id="VIEB01000276">
    <property type="protein sequence ID" value="TQD97247.1"/>
    <property type="molecule type" value="Genomic_DNA"/>
</dbReference>
<feature type="transmembrane region" description="Helical" evidence="1">
    <location>
        <begin position="12"/>
        <end position="31"/>
    </location>
</feature>
<keyword evidence="1" id="KW-0472">Membrane</keyword>
<dbReference type="AlphaFoldDB" id="A0A540MES3"/>
<organism evidence="2 3">
    <name type="scientific">Malus baccata</name>
    <name type="common">Siberian crab apple</name>
    <name type="synonym">Pyrus baccata</name>
    <dbReference type="NCBI Taxonomy" id="106549"/>
    <lineage>
        <taxon>Eukaryota</taxon>
        <taxon>Viridiplantae</taxon>
        <taxon>Streptophyta</taxon>
        <taxon>Embryophyta</taxon>
        <taxon>Tracheophyta</taxon>
        <taxon>Spermatophyta</taxon>
        <taxon>Magnoliopsida</taxon>
        <taxon>eudicotyledons</taxon>
        <taxon>Gunneridae</taxon>
        <taxon>Pentapetalae</taxon>
        <taxon>rosids</taxon>
        <taxon>fabids</taxon>
        <taxon>Rosales</taxon>
        <taxon>Rosaceae</taxon>
        <taxon>Amygdaloideae</taxon>
        <taxon>Maleae</taxon>
        <taxon>Malus</taxon>
    </lineage>
</organism>
<keyword evidence="1" id="KW-0812">Transmembrane</keyword>
<comment type="caution">
    <text evidence="2">The sequence shown here is derived from an EMBL/GenBank/DDBJ whole genome shotgun (WGS) entry which is preliminary data.</text>
</comment>
<keyword evidence="1" id="KW-1133">Transmembrane helix</keyword>
<name>A0A540MES3_MALBA</name>
<evidence type="ECO:0000256" key="1">
    <source>
        <dbReference type="SAM" id="Phobius"/>
    </source>
</evidence>
<gene>
    <name evidence="2" type="ORF">C1H46_017088</name>
</gene>
<evidence type="ECO:0000313" key="3">
    <source>
        <dbReference type="Proteomes" id="UP000315295"/>
    </source>
</evidence>
<protein>
    <recommendedName>
        <fullName evidence="4">CASP-like protein</fullName>
    </recommendedName>
</protein>
<sequence>MAETSRQKKLRYHGMATMMIIALRMAVMAMMTTKTWDAAVAFRLRSSTEDQERCFLFSVSSQEG</sequence>
<proteinExistence type="predicted"/>
<evidence type="ECO:0000313" key="2">
    <source>
        <dbReference type="EMBL" id="TQD97247.1"/>
    </source>
</evidence>
<keyword evidence="3" id="KW-1185">Reference proteome</keyword>
<reference evidence="2 3" key="1">
    <citation type="journal article" date="2019" name="G3 (Bethesda)">
        <title>Sequencing of a Wild Apple (Malus baccata) Genome Unravels the Differences Between Cultivated and Wild Apple Species Regarding Disease Resistance and Cold Tolerance.</title>
        <authorList>
            <person name="Chen X."/>
        </authorList>
    </citation>
    <scope>NUCLEOTIDE SEQUENCE [LARGE SCALE GENOMIC DNA]</scope>
    <source>
        <strain evidence="3">cv. Shandingzi</strain>
        <tissue evidence="2">Leaves</tissue>
    </source>
</reference>
<evidence type="ECO:0008006" key="4">
    <source>
        <dbReference type="Google" id="ProtNLM"/>
    </source>
</evidence>